<organism evidence="8 9">
    <name type="scientific">Desulfovibrio intestinalis</name>
    <dbReference type="NCBI Taxonomy" id="58621"/>
    <lineage>
        <taxon>Bacteria</taxon>
        <taxon>Pseudomonadati</taxon>
        <taxon>Thermodesulfobacteriota</taxon>
        <taxon>Desulfovibrionia</taxon>
        <taxon>Desulfovibrionales</taxon>
        <taxon>Desulfovibrionaceae</taxon>
        <taxon>Desulfovibrio</taxon>
    </lineage>
</organism>
<comment type="caution">
    <text evidence="8">The sequence shown here is derived from an EMBL/GenBank/DDBJ whole genome shotgun (WGS) entry which is preliminary data.</text>
</comment>
<dbReference type="GO" id="GO:0004642">
    <property type="term" value="F:phosphoribosylformylglycinamidine synthase activity"/>
    <property type="evidence" value="ECO:0007669"/>
    <property type="project" value="UniProtKB-EC"/>
</dbReference>
<dbReference type="Proteomes" id="UP000539075">
    <property type="component" value="Unassembled WGS sequence"/>
</dbReference>
<dbReference type="AlphaFoldDB" id="A0A7W8C3T4"/>
<evidence type="ECO:0000256" key="1">
    <source>
        <dbReference type="ARBA" id="ARBA00022490"/>
    </source>
</evidence>
<dbReference type="SMART" id="SM01211">
    <property type="entry name" value="GATase_5"/>
    <property type="match status" value="1"/>
</dbReference>
<evidence type="ECO:0000256" key="6">
    <source>
        <dbReference type="ARBA" id="ARBA00022840"/>
    </source>
</evidence>
<dbReference type="EC" id="6.3.5.3" evidence="8"/>
<dbReference type="GO" id="GO:0016787">
    <property type="term" value="F:hydrolase activity"/>
    <property type="evidence" value="ECO:0007669"/>
    <property type="project" value="UniProtKB-KW"/>
</dbReference>
<keyword evidence="7" id="KW-0315">Glutamine amidotransferase</keyword>
<evidence type="ECO:0000256" key="5">
    <source>
        <dbReference type="ARBA" id="ARBA00022801"/>
    </source>
</evidence>
<name>A0A7W8C3T4_9BACT</name>
<dbReference type="GO" id="GO:0005737">
    <property type="term" value="C:cytoplasm"/>
    <property type="evidence" value="ECO:0007669"/>
    <property type="project" value="TreeGrafter"/>
</dbReference>
<evidence type="ECO:0000313" key="9">
    <source>
        <dbReference type="Proteomes" id="UP000539075"/>
    </source>
</evidence>
<evidence type="ECO:0000256" key="2">
    <source>
        <dbReference type="ARBA" id="ARBA00022598"/>
    </source>
</evidence>
<dbReference type="PROSITE" id="PS51273">
    <property type="entry name" value="GATASE_TYPE_1"/>
    <property type="match status" value="1"/>
</dbReference>
<dbReference type="PANTHER" id="PTHR10099:SF1">
    <property type="entry name" value="PHOSPHORIBOSYLFORMYLGLYCINAMIDINE SYNTHASE"/>
    <property type="match status" value="1"/>
</dbReference>
<proteinExistence type="predicted"/>
<keyword evidence="3" id="KW-0547">Nucleotide-binding</keyword>
<evidence type="ECO:0000256" key="3">
    <source>
        <dbReference type="ARBA" id="ARBA00022741"/>
    </source>
</evidence>
<keyword evidence="9" id="KW-1185">Reference proteome</keyword>
<evidence type="ECO:0000256" key="7">
    <source>
        <dbReference type="ARBA" id="ARBA00022962"/>
    </source>
</evidence>
<protein>
    <submittedName>
        <fullName evidence="8">Phosphoribosylformylglycinamidine synthase</fullName>
        <ecNumber evidence="8">6.3.5.3</ecNumber>
    </submittedName>
</protein>
<dbReference type="Pfam" id="PF13507">
    <property type="entry name" value="GATase_5"/>
    <property type="match status" value="1"/>
</dbReference>
<dbReference type="GO" id="GO:0005524">
    <property type="term" value="F:ATP binding"/>
    <property type="evidence" value="ECO:0007669"/>
    <property type="project" value="UniProtKB-KW"/>
</dbReference>
<dbReference type="PIRSF" id="PIRSF001586">
    <property type="entry name" value="FGAM_synth_I"/>
    <property type="match status" value="1"/>
</dbReference>
<keyword evidence="1" id="KW-0963">Cytoplasm</keyword>
<dbReference type="Gene3D" id="3.40.50.880">
    <property type="match status" value="1"/>
</dbReference>
<dbReference type="PANTHER" id="PTHR10099">
    <property type="entry name" value="PHOSPHORIBOSYLFORMYLGLYCINAMIDINE SYNTHASE"/>
    <property type="match status" value="1"/>
</dbReference>
<dbReference type="InterPro" id="IPR010075">
    <property type="entry name" value="PRibForGlyAmidine_synth_PurQ"/>
</dbReference>
<accession>A0A7W8C3T4</accession>
<evidence type="ECO:0000313" key="8">
    <source>
        <dbReference type="EMBL" id="MBB5143759.1"/>
    </source>
</evidence>
<dbReference type="EMBL" id="JACHGO010000005">
    <property type="protein sequence ID" value="MBB5143759.1"/>
    <property type="molecule type" value="Genomic_DNA"/>
</dbReference>
<keyword evidence="4" id="KW-0658">Purine biosynthesis</keyword>
<reference evidence="8 9" key="1">
    <citation type="submission" date="2020-08" db="EMBL/GenBank/DDBJ databases">
        <title>Genomic Encyclopedia of Type Strains, Phase IV (KMG-IV): sequencing the most valuable type-strain genomes for metagenomic binning, comparative biology and taxonomic classification.</title>
        <authorList>
            <person name="Goeker M."/>
        </authorList>
    </citation>
    <scope>NUCLEOTIDE SEQUENCE [LARGE SCALE GENOMIC DNA]</scope>
    <source>
        <strain evidence="8 9">DSM 11275</strain>
    </source>
</reference>
<keyword evidence="2 8" id="KW-0436">Ligase</keyword>
<dbReference type="SUPFAM" id="SSF52317">
    <property type="entry name" value="Class I glutamine amidotransferase-like"/>
    <property type="match status" value="1"/>
</dbReference>
<keyword evidence="6" id="KW-0067">ATP-binding</keyword>
<sequence>MGMVNTLVITGYGTNSHLETAHAARLAGADRADVVHFSDIVAAKVRLADYHFLVFPGGFLDGDDLGAAQAAVMRWRYLKDAQGVPLLQSLRDFLDQGKLILGICNGFQLLVKLGVLPALGGVRFERQVSLGHNDSARYEDRWVHLLPNAKSPCVFTKDMPLLSMPVRHGEGKLVPRDEECLRRLVSENLIALQYADPETKQPTQEYPLNPNGAALAIAGLTDPTGRVLGLMPHPEAFHHVTNHPAWTRGELDPPGTLLFVNAVRYLRGQQ</sequence>
<dbReference type="RefSeq" id="WP_183719568.1">
    <property type="nucleotide sequence ID" value="NZ_JACHGO010000005.1"/>
</dbReference>
<dbReference type="GO" id="GO:0006189">
    <property type="term" value="P:'de novo' IMP biosynthetic process"/>
    <property type="evidence" value="ECO:0007669"/>
    <property type="project" value="InterPro"/>
</dbReference>
<keyword evidence="5" id="KW-0378">Hydrolase</keyword>
<gene>
    <name evidence="8" type="ORF">HNQ38_001859</name>
</gene>
<evidence type="ECO:0000256" key="4">
    <source>
        <dbReference type="ARBA" id="ARBA00022755"/>
    </source>
</evidence>
<dbReference type="InterPro" id="IPR029062">
    <property type="entry name" value="Class_I_gatase-like"/>
</dbReference>